<dbReference type="EMBL" id="SHKW01000001">
    <property type="protein sequence ID" value="RZU42077.1"/>
    <property type="molecule type" value="Genomic_DNA"/>
</dbReference>
<dbReference type="Proteomes" id="UP000292958">
    <property type="component" value="Unassembled WGS sequence"/>
</dbReference>
<dbReference type="GO" id="GO:0004869">
    <property type="term" value="F:cysteine-type endopeptidase inhibitor activity"/>
    <property type="evidence" value="ECO:0007669"/>
    <property type="project" value="UniProtKB-KW"/>
</dbReference>
<sequence>MAAVAGITALFGACSHVPDGNAPAGPRRAPMAIMLTQRDDGGHVRAQMGDTIEIHLPENATTGYRWEPDGLDLHLFELAGATADYPSGTVGSGGDAQFRIKVIAKGSATLRLKNWRRWEGEAGVTKRFEVKVDAS</sequence>
<evidence type="ECO:0000256" key="1">
    <source>
        <dbReference type="ARBA" id="ARBA00022690"/>
    </source>
</evidence>
<evidence type="ECO:0000313" key="4">
    <source>
        <dbReference type="EMBL" id="RZU42077.1"/>
    </source>
</evidence>
<keyword evidence="5" id="KW-1185">Reference proteome</keyword>
<gene>
    <name evidence="4" type="ORF">BDD14_3623</name>
</gene>
<feature type="domain" description="Proteinase inhibitor I42 chagasin" evidence="3">
    <location>
        <begin position="46"/>
        <end position="132"/>
    </location>
</feature>
<organism evidence="4 5">
    <name type="scientific">Edaphobacter modestus</name>
    <dbReference type="NCBI Taxonomy" id="388466"/>
    <lineage>
        <taxon>Bacteria</taxon>
        <taxon>Pseudomonadati</taxon>
        <taxon>Acidobacteriota</taxon>
        <taxon>Terriglobia</taxon>
        <taxon>Terriglobales</taxon>
        <taxon>Acidobacteriaceae</taxon>
        <taxon>Edaphobacter</taxon>
    </lineage>
</organism>
<dbReference type="AlphaFoldDB" id="A0A4Q7YW90"/>
<proteinExistence type="predicted"/>
<dbReference type="InterPro" id="IPR018990">
    <property type="entry name" value="Prot_inh_I42_chagasin"/>
</dbReference>
<reference evidence="4 5" key="1">
    <citation type="submission" date="2019-02" db="EMBL/GenBank/DDBJ databases">
        <title>Genomic Encyclopedia of Archaeal and Bacterial Type Strains, Phase II (KMG-II): from individual species to whole genera.</title>
        <authorList>
            <person name="Goeker M."/>
        </authorList>
    </citation>
    <scope>NUCLEOTIDE SEQUENCE [LARGE SCALE GENOMIC DNA]</scope>
    <source>
        <strain evidence="4 5">DSM 18101</strain>
    </source>
</reference>
<name>A0A4Q7YW90_9BACT</name>
<dbReference type="InterPro" id="IPR036331">
    <property type="entry name" value="Chagasin-like_sf"/>
</dbReference>
<protein>
    <submittedName>
        <fullName evidence="4">Putative secreted protein</fullName>
    </submittedName>
</protein>
<dbReference type="SUPFAM" id="SSF141066">
    <property type="entry name" value="ICP-like"/>
    <property type="match status" value="1"/>
</dbReference>
<evidence type="ECO:0000256" key="2">
    <source>
        <dbReference type="ARBA" id="ARBA00022704"/>
    </source>
</evidence>
<dbReference type="PANTHER" id="PTHR36530:SF1">
    <property type="entry name" value="AMOEBIASIN-1"/>
    <property type="match status" value="1"/>
</dbReference>
<comment type="caution">
    <text evidence="4">The sequence shown here is derived from an EMBL/GenBank/DDBJ whole genome shotgun (WGS) entry which is preliminary data.</text>
</comment>
<evidence type="ECO:0000313" key="5">
    <source>
        <dbReference type="Proteomes" id="UP000292958"/>
    </source>
</evidence>
<dbReference type="InterPro" id="IPR052781">
    <property type="entry name" value="Cys_protease_inhibitor_I42"/>
</dbReference>
<keyword evidence="1" id="KW-0646">Protease inhibitor</keyword>
<accession>A0A4Q7YW90</accession>
<keyword evidence="2" id="KW-0789">Thiol protease inhibitor</keyword>
<dbReference type="Gene3D" id="2.60.40.2020">
    <property type="match status" value="1"/>
</dbReference>
<dbReference type="PANTHER" id="PTHR36530">
    <property type="entry name" value="INHIBITOR OF CYSTEINE PEPTIDASE"/>
    <property type="match status" value="1"/>
</dbReference>
<evidence type="ECO:0000259" key="3">
    <source>
        <dbReference type="Pfam" id="PF09394"/>
    </source>
</evidence>
<dbReference type="Pfam" id="PF09394">
    <property type="entry name" value="Inhibitor_I42"/>
    <property type="match status" value="1"/>
</dbReference>